<dbReference type="Proteomes" id="UP001149860">
    <property type="component" value="Chromosome"/>
</dbReference>
<gene>
    <name evidence="1" type="ORF">O0236_009825</name>
</gene>
<keyword evidence="1" id="KW-0012">Acyltransferase</keyword>
<reference evidence="1" key="1">
    <citation type="submission" date="2024-08" db="EMBL/GenBank/DDBJ databases">
        <title>Lentilactobacillus sp. nov., isolated from tree bark.</title>
        <authorList>
            <person name="Phuengjayaem S."/>
            <person name="Tanasupawat S."/>
        </authorList>
    </citation>
    <scope>NUCLEOTIDE SEQUENCE</scope>
    <source>
        <strain evidence="1">SPB1-3</strain>
    </source>
</reference>
<dbReference type="EMBL" id="CP168151">
    <property type="protein sequence ID" value="XFD40685.1"/>
    <property type="molecule type" value="Genomic_DNA"/>
</dbReference>
<keyword evidence="2" id="KW-1185">Reference proteome</keyword>
<name>A0ACD5DI29_9LACO</name>
<evidence type="ECO:0000313" key="1">
    <source>
        <dbReference type="EMBL" id="XFD40685.1"/>
    </source>
</evidence>
<accession>A0ACD5DI29</accession>
<protein>
    <submittedName>
        <fullName evidence="1">Sugar O-acetyltransferase</fullName>
        <ecNumber evidence="1">2.3.1.-</ecNumber>
    </submittedName>
</protein>
<organism evidence="1 2">
    <name type="scientific">Lentilactobacillus terminaliae</name>
    <dbReference type="NCBI Taxonomy" id="3003483"/>
    <lineage>
        <taxon>Bacteria</taxon>
        <taxon>Bacillati</taxon>
        <taxon>Bacillota</taxon>
        <taxon>Bacilli</taxon>
        <taxon>Lactobacillales</taxon>
        <taxon>Lactobacillaceae</taxon>
        <taxon>Lentilactobacillus</taxon>
    </lineage>
</organism>
<evidence type="ECO:0000313" key="2">
    <source>
        <dbReference type="Proteomes" id="UP001149860"/>
    </source>
</evidence>
<proteinExistence type="predicted"/>
<dbReference type="EC" id="2.3.1.-" evidence="1"/>
<keyword evidence="1" id="KW-0808">Transferase</keyword>
<sequence>MLNNERYLNNDPELVQDRINNRKRVNEFNDQAKSNPQSASALIKEIFSNTGTNIEIQPDFKCDYGYTISVGDNFFANYDCVFIDVGKITIGNNCLIGPGVHIYSVNHPLDPTLRNDNYEFPKPVRIGDNVWIGGRVTIVPGVTIGNNVTIASGAVVTKSFGDNVVIGGNPARIIKRI</sequence>